<reference evidence="1 2" key="1">
    <citation type="submission" date="2019-07" db="EMBL/GenBank/DDBJ databases">
        <title>Whole genome shotgun sequence of Skermanella aerolata NBRC 106429.</title>
        <authorList>
            <person name="Hosoyama A."/>
            <person name="Uohara A."/>
            <person name="Ohji S."/>
            <person name="Ichikawa N."/>
        </authorList>
    </citation>
    <scope>NUCLEOTIDE SEQUENCE [LARGE SCALE GENOMIC DNA]</scope>
    <source>
        <strain evidence="1 2">NBRC 106429</strain>
    </source>
</reference>
<evidence type="ECO:0000313" key="1">
    <source>
        <dbReference type="EMBL" id="GEO43052.1"/>
    </source>
</evidence>
<proteinExistence type="predicted"/>
<keyword evidence="2" id="KW-1185">Reference proteome</keyword>
<organism evidence="1 2">
    <name type="scientific">Skermanella aerolata</name>
    <dbReference type="NCBI Taxonomy" id="393310"/>
    <lineage>
        <taxon>Bacteria</taxon>
        <taxon>Pseudomonadati</taxon>
        <taxon>Pseudomonadota</taxon>
        <taxon>Alphaproteobacteria</taxon>
        <taxon>Rhodospirillales</taxon>
        <taxon>Azospirillaceae</taxon>
        <taxon>Skermanella</taxon>
    </lineage>
</organism>
<gene>
    <name evidence="1" type="ORF">SAE02_72000</name>
</gene>
<protein>
    <submittedName>
        <fullName evidence="1">Uncharacterized protein</fullName>
    </submittedName>
</protein>
<sequence length="83" mass="9798">MRGSILQVLNDLVSLSHYLDGSERERLLQTIDLLENFDEHDDYFMTLYAKLYFDDTSPKQVSDWVKDTRCPYRNGTTDETETQ</sequence>
<name>A0A512E2U5_9PROT</name>
<dbReference type="Proteomes" id="UP000321523">
    <property type="component" value="Unassembled WGS sequence"/>
</dbReference>
<evidence type="ECO:0000313" key="2">
    <source>
        <dbReference type="Proteomes" id="UP000321523"/>
    </source>
</evidence>
<dbReference type="AlphaFoldDB" id="A0A512E2U5"/>
<dbReference type="EMBL" id="BJYZ01000060">
    <property type="protein sequence ID" value="GEO43052.1"/>
    <property type="molecule type" value="Genomic_DNA"/>
</dbReference>
<accession>A0A512E2U5</accession>
<comment type="caution">
    <text evidence="1">The sequence shown here is derived from an EMBL/GenBank/DDBJ whole genome shotgun (WGS) entry which is preliminary data.</text>
</comment>